<evidence type="ECO:0000256" key="5">
    <source>
        <dbReference type="ARBA" id="ARBA00023002"/>
    </source>
</evidence>
<evidence type="ECO:0000256" key="7">
    <source>
        <dbReference type="ARBA" id="ARBA00023033"/>
    </source>
</evidence>
<dbReference type="InterPro" id="IPR002401">
    <property type="entry name" value="Cyt_P450_E_grp-I"/>
</dbReference>
<evidence type="ECO:0000256" key="2">
    <source>
        <dbReference type="ARBA" id="ARBA00010617"/>
    </source>
</evidence>
<dbReference type="PROSITE" id="PS00086">
    <property type="entry name" value="CYTOCHROME_P450"/>
    <property type="match status" value="1"/>
</dbReference>
<dbReference type="InterPro" id="IPR001128">
    <property type="entry name" value="Cyt_P450"/>
</dbReference>
<dbReference type="CDD" id="cd11063">
    <property type="entry name" value="CYP52"/>
    <property type="match status" value="1"/>
</dbReference>
<evidence type="ECO:0000256" key="1">
    <source>
        <dbReference type="ARBA" id="ARBA00001971"/>
    </source>
</evidence>
<keyword evidence="5 9" id="KW-0560">Oxidoreductase</keyword>
<dbReference type="PRINTS" id="PR00463">
    <property type="entry name" value="EP450I"/>
</dbReference>
<evidence type="ECO:0000256" key="4">
    <source>
        <dbReference type="ARBA" id="ARBA00022723"/>
    </source>
</evidence>
<evidence type="ECO:0000256" key="9">
    <source>
        <dbReference type="RuleBase" id="RU000461"/>
    </source>
</evidence>
<proteinExistence type="inferred from homology"/>
<feature type="region of interest" description="Disordered" evidence="10">
    <location>
        <begin position="529"/>
        <end position="548"/>
    </location>
</feature>
<protein>
    <submittedName>
        <fullName evidence="11">Uncharacterized protein</fullName>
    </submittedName>
</protein>
<feature type="binding site" description="axial binding residue" evidence="8">
    <location>
        <position position="501"/>
    </location>
    <ligand>
        <name>heme</name>
        <dbReference type="ChEBI" id="CHEBI:30413"/>
    </ligand>
    <ligandPart>
        <name>Fe</name>
        <dbReference type="ChEBI" id="CHEBI:18248"/>
    </ligandPart>
</feature>
<dbReference type="Gene3D" id="1.10.630.10">
    <property type="entry name" value="Cytochrome P450"/>
    <property type="match status" value="1"/>
</dbReference>
<dbReference type="AlphaFoldDB" id="A0A8H3BML6"/>
<dbReference type="GO" id="GO:0020037">
    <property type="term" value="F:heme binding"/>
    <property type="evidence" value="ECO:0007669"/>
    <property type="project" value="InterPro"/>
</dbReference>
<dbReference type="GO" id="GO:0005506">
    <property type="term" value="F:iron ion binding"/>
    <property type="evidence" value="ECO:0007669"/>
    <property type="project" value="InterPro"/>
</dbReference>
<evidence type="ECO:0000313" key="12">
    <source>
        <dbReference type="Proteomes" id="UP000663850"/>
    </source>
</evidence>
<reference evidence="11" key="1">
    <citation type="submission" date="2021-01" db="EMBL/GenBank/DDBJ databases">
        <authorList>
            <person name="Kaushik A."/>
        </authorList>
    </citation>
    <scope>NUCLEOTIDE SEQUENCE</scope>
    <source>
        <strain evidence="11">Type strain: AG8-Rh-89/</strain>
    </source>
</reference>
<evidence type="ECO:0000256" key="8">
    <source>
        <dbReference type="PIRSR" id="PIRSR602401-1"/>
    </source>
</evidence>
<gene>
    <name evidence="11" type="ORF">RDB_LOCUS51860</name>
</gene>
<dbReference type="PANTHER" id="PTHR24287">
    <property type="entry name" value="P450, PUTATIVE (EUROFUNG)-RELATED"/>
    <property type="match status" value="1"/>
</dbReference>
<organism evidence="11 12">
    <name type="scientific">Rhizoctonia solani</name>
    <dbReference type="NCBI Taxonomy" id="456999"/>
    <lineage>
        <taxon>Eukaryota</taxon>
        <taxon>Fungi</taxon>
        <taxon>Dikarya</taxon>
        <taxon>Basidiomycota</taxon>
        <taxon>Agaricomycotina</taxon>
        <taxon>Agaricomycetes</taxon>
        <taxon>Cantharellales</taxon>
        <taxon>Ceratobasidiaceae</taxon>
        <taxon>Rhizoctonia</taxon>
    </lineage>
</organism>
<dbReference type="PRINTS" id="PR00385">
    <property type="entry name" value="P450"/>
</dbReference>
<evidence type="ECO:0000256" key="6">
    <source>
        <dbReference type="ARBA" id="ARBA00023004"/>
    </source>
</evidence>
<dbReference type="InterPro" id="IPR017972">
    <property type="entry name" value="Cyt_P450_CS"/>
</dbReference>
<keyword evidence="7 9" id="KW-0503">Monooxygenase</keyword>
<comment type="similarity">
    <text evidence="2 9">Belongs to the cytochrome P450 family.</text>
</comment>
<dbReference type="GO" id="GO:0004497">
    <property type="term" value="F:monooxygenase activity"/>
    <property type="evidence" value="ECO:0007669"/>
    <property type="project" value="UniProtKB-KW"/>
</dbReference>
<comment type="caution">
    <text evidence="11">The sequence shown here is derived from an EMBL/GenBank/DDBJ whole genome shotgun (WGS) entry which is preliminary data.</text>
</comment>
<keyword evidence="3 8" id="KW-0349">Heme</keyword>
<dbReference type="SUPFAM" id="SSF48264">
    <property type="entry name" value="Cytochrome P450"/>
    <property type="match status" value="1"/>
</dbReference>
<sequence length="580" mass="66172">MSSRSTYWGAGTSVVLQRLPRLAIPPILIWALAALGVEHSQILQDNISRPALAASLWLLYKFANGAIKSYRRNRDRRLLGPDVIEVPQAEFKLPWNIDFIAFAHEAREHGYVNDTIAPFLDRIGNIFNINLFGEDFICTNEPEHIKAILSTDFTNFIKGQANHEKMATLLGEGVFNVDGEMWKFHRNMTRPYFSRERITHFELFARHSDAAIAKLLAHPEAVDFQDLVSKFTMDSASEFLLGINVRSLEQPLPLPHRTETEGNKFALAFSSVQARAVIRFTYGALWPYMEFFSDTTRKDMRVIDAFIQPILETKLSLKKKDALEEDEEKETLIDHLVKLTDDEKLIRDELFNIMVAGRDTTASTLTFACYMLATNPHVLSKLRVEILEHVGTSSYPTPDNLRDMKYLRAVINEVLRLYPPVPLNQRQCVKPTVFKSGGKQYFIPAGASVIYSVLFMHTRKDLWGDDAEVFDPERWLDERYKKYVLPNPFIFLPFNAGPRICLGQQFAYNEISFFLTRLLQRIDQITLAPGAQPTQTHPPAAWAKGPGRRATEKIWPKAHLTLYSHGGLWVRLKEASAASS</sequence>
<evidence type="ECO:0000256" key="3">
    <source>
        <dbReference type="ARBA" id="ARBA00022617"/>
    </source>
</evidence>
<dbReference type="EMBL" id="CAJMWZ010002749">
    <property type="protein sequence ID" value="CAE6461459.1"/>
    <property type="molecule type" value="Genomic_DNA"/>
</dbReference>
<dbReference type="Proteomes" id="UP000663850">
    <property type="component" value="Unassembled WGS sequence"/>
</dbReference>
<dbReference type="Pfam" id="PF00067">
    <property type="entry name" value="p450"/>
    <property type="match status" value="1"/>
</dbReference>
<keyword evidence="6 8" id="KW-0408">Iron</keyword>
<dbReference type="GO" id="GO:0016705">
    <property type="term" value="F:oxidoreductase activity, acting on paired donors, with incorporation or reduction of molecular oxygen"/>
    <property type="evidence" value="ECO:0007669"/>
    <property type="project" value="InterPro"/>
</dbReference>
<accession>A0A8H3BML6</accession>
<evidence type="ECO:0000256" key="10">
    <source>
        <dbReference type="SAM" id="MobiDB-lite"/>
    </source>
</evidence>
<comment type="cofactor">
    <cofactor evidence="1 8">
        <name>heme</name>
        <dbReference type="ChEBI" id="CHEBI:30413"/>
    </cofactor>
</comment>
<dbReference type="PANTHER" id="PTHR24287:SF1">
    <property type="entry name" value="P450, PUTATIVE (EUROFUNG)-RELATED"/>
    <property type="match status" value="1"/>
</dbReference>
<keyword evidence="4 8" id="KW-0479">Metal-binding</keyword>
<dbReference type="InterPro" id="IPR036396">
    <property type="entry name" value="Cyt_P450_sf"/>
</dbReference>
<evidence type="ECO:0000313" key="11">
    <source>
        <dbReference type="EMBL" id="CAE6461459.1"/>
    </source>
</evidence>
<name>A0A8H3BML6_9AGAM</name>
<dbReference type="InterPro" id="IPR047146">
    <property type="entry name" value="Cyt_P450_E_CYP52_fungi"/>
</dbReference>